<evidence type="ECO:0000256" key="7">
    <source>
        <dbReference type="ARBA" id="ARBA00022833"/>
    </source>
</evidence>
<evidence type="ECO:0000313" key="11">
    <source>
        <dbReference type="EMBL" id="BBH93765.1"/>
    </source>
</evidence>
<protein>
    <submittedName>
        <fullName evidence="11">Laccase domain protein YlmD</fullName>
    </submittedName>
</protein>
<sequence length="319" mass="35188">MIEQQAAPVGGALSSPVRYLQFEHLLQFPTLVHAIFTRHGGYSQPPCAGLNVSFKEDRPEAAAANRWLALQALGLEGWPCATVWQIHSAEVALFAREHWEDWSPDWPYRTLQVAGHEVMWTPRPRRKADAIVTAERKVVLALSFADCLPLLFYDPQRQVIALAHAGWRGTARGIALTTVEALRQQFGSSPAELLVGIGPGIGVCCYAVDEPVRDLFYGRRDFPELPVRPDLRNLVAESAVFSLVPPSEGSSAPSAEPRLHLDLWETNRRQLLLAGVKAEHIALAGLCTACHAADFFSYRAEQGRTGRFPVLMALRPEGA</sequence>
<evidence type="ECO:0000256" key="4">
    <source>
        <dbReference type="ARBA" id="ARBA00022679"/>
    </source>
</evidence>
<accession>A0A455T5A4</accession>
<comment type="catalytic activity">
    <reaction evidence="9">
        <text>adenosine + phosphate = alpha-D-ribose 1-phosphate + adenine</text>
        <dbReference type="Rhea" id="RHEA:27642"/>
        <dbReference type="ChEBI" id="CHEBI:16335"/>
        <dbReference type="ChEBI" id="CHEBI:16708"/>
        <dbReference type="ChEBI" id="CHEBI:43474"/>
        <dbReference type="ChEBI" id="CHEBI:57720"/>
        <dbReference type="EC" id="2.4.2.1"/>
    </reaction>
    <physiologicalReaction direction="left-to-right" evidence="9">
        <dbReference type="Rhea" id="RHEA:27643"/>
    </physiologicalReaction>
</comment>
<dbReference type="InterPro" id="IPR011324">
    <property type="entry name" value="Cytotoxic_necrot_fac-like_cat"/>
</dbReference>
<comment type="catalytic activity">
    <reaction evidence="10">
        <text>S-methyl-5'-thioadenosine + phosphate = 5-(methylsulfanyl)-alpha-D-ribose 1-phosphate + adenine</text>
        <dbReference type="Rhea" id="RHEA:11852"/>
        <dbReference type="ChEBI" id="CHEBI:16708"/>
        <dbReference type="ChEBI" id="CHEBI:17509"/>
        <dbReference type="ChEBI" id="CHEBI:43474"/>
        <dbReference type="ChEBI" id="CHEBI:58533"/>
        <dbReference type="EC" id="2.4.2.28"/>
    </reaction>
    <physiologicalReaction direction="left-to-right" evidence="10">
        <dbReference type="Rhea" id="RHEA:11853"/>
    </physiologicalReaction>
</comment>
<evidence type="ECO:0000256" key="6">
    <source>
        <dbReference type="ARBA" id="ARBA00022801"/>
    </source>
</evidence>
<comment type="function">
    <text evidence="2">Purine nucleoside enzyme that catalyzes the phosphorolysis of adenosine and inosine nucleosides, yielding D-ribose 1-phosphate and the respective free bases, adenine and hypoxanthine. Also catalyzes the phosphorolysis of S-methyl-5'-thioadenosine into adenine and S-methyl-5-thio-alpha-D-ribose 1-phosphate. Also has adenosine deaminase activity.</text>
</comment>
<dbReference type="AlphaFoldDB" id="A0A455T5A4"/>
<reference evidence="11" key="1">
    <citation type="submission" date="2018-12" db="EMBL/GenBank/DDBJ databases">
        <title>Novel natural products biosynthetic potential of the class Ktedonobacteria.</title>
        <authorList>
            <person name="Zheng Y."/>
            <person name="Saitou A."/>
            <person name="Wang C.M."/>
            <person name="Toyoda A."/>
            <person name="Minakuchi Y."/>
            <person name="Sekiguchi Y."/>
            <person name="Ueda K."/>
            <person name="Takano H."/>
            <person name="Sakai Y."/>
            <person name="Yokota A."/>
            <person name="Yabe S."/>
        </authorList>
    </citation>
    <scope>NUCLEOTIDE SEQUENCE</scope>
    <source>
        <strain evidence="11">A3-2</strain>
    </source>
</reference>
<dbReference type="EMBL" id="AP019377">
    <property type="protein sequence ID" value="BBH93765.1"/>
    <property type="molecule type" value="Genomic_DNA"/>
</dbReference>
<evidence type="ECO:0000256" key="10">
    <source>
        <dbReference type="ARBA" id="ARBA00049893"/>
    </source>
</evidence>
<dbReference type="PANTHER" id="PTHR30616">
    <property type="entry name" value="UNCHARACTERIZED PROTEIN YFIH"/>
    <property type="match status" value="1"/>
</dbReference>
<proteinExistence type="inferred from homology"/>
<organism evidence="11">
    <name type="scientific">Thermogemmatispora argillosa</name>
    <dbReference type="NCBI Taxonomy" id="2045280"/>
    <lineage>
        <taxon>Bacteria</taxon>
        <taxon>Bacillati</taxon>
        <taxon>Chloroflexota</taxon>
        <taxon>Ktedonobacteria</taxon>
        <taxon>Thermogemmatisporales</taxon>
        <taxon>Thermogemmatisporaceae</taxon>
        <taxon>Thermogemmatispora</taxon>
    </lineage>
</organism>
<evidence type="ECO:0000256" key="9">
    <source>
        <dbReference type="ARBA" id="ARBA00048968"/>
    </source>
</evidence>
<dbReference type="InterPro" id="IPR038371">
    <property type="entry name" value="Cu_polyphenol_OxRdtase_sf"/>
</dbReference>
<dbReference type="SUPFAM" id="SSF64438">
    <property type="entry name" value="CNF1/YfiH-like putative cysteine hydrolases"/>
    <property type="match status" value="1"/>
</dbReference>
<gene>
    <name evidence="11" type="primary">ylmD</name>
    <name evidence="11" type="ORF">KTA_19640</name>
</gene>
<dbReference type="CDD" id="cd16833">
    <property type="entry name" value="YfiH"/>
    <property type="match status" value="1"/>
</dbReference>
<dbReference type="GO" id="GO:0016787">
    <property type="term" value="F:hydrolase activity"/>
    <property type="evidence" value="ECO:0007669"/>
    <property type="project" value="UniProtKB-KW"/>
</dbReference>
<keyword evidence="4" id="KW-0808">Transferase</keyword>
<name>A0A455T5A4_9CHLR</name>
<keyword evidence="5" id="KW-0479">Metal-binding</keyword>
<keyword evidence="7" id="KW-0862">Zinc</keyword>
<evidence type="ECO:0000256" key="8">
    <source>
        <dbReference type="ARBA" id="ARBA00047989"/>
    </source>
</evidence>
<comment type="catalytic activity">
    <reaction evidence="8">
        <text>adenosine + H2O + H(+) = inosine + NH4(+)</text>
        <dbReference type="Rhea" id="RHEA:24408"/>
        <dbReference type="ChEBI" id="CHEBI:15377"/>
        <dbReference type="ChEBI" id="CHEBI:15378"/>
        <dbReference type="ChEBI" id="CHEBI:16335"/>
        <dbReference type="ChEBI" id="CHEBI:17596"/>
        <dbReference type="ChEBI" id="CHEBI:28938"/>
        <dbReference type="EC" id="3.5.4.4"/>
    </reaction>
    <physiologicalReaction direction="left-to-right" evidence="8">
        <dbReference type="Rhea" id="RHEA:24409"/>
    </physiologicalReaction>
</comment>
<dbReference type="InterPro" id="IPR003730">
    <property type="entry name" value="Cu_polyphenol_OxRdtase"/>
</dbReference>
<evidence type="ECO:0000256" key="1">
    <source>
        <dbReference type="ARBA" id="ARBA00000553"/>
    </source>
</evidence>
<comment type="similarity">
    <text evidence="3">Belongs to the purine nucleoside phosphorylase YfiH/LACC1 family.</text>
</comment>
<evidence type="ECO:0000256" key="5">
    <source>
        <dbReference type="ARBA" id="ARBA00022723"/>
    </source>
</evidence>
<dbReference type="Gene3D" id="3.60.140.10">
    <property type="entry name" value="CNF1/YfiH-like putative cysteine hydrolases"/>
    <property type="match status" value="1"/>
</dbReference>
<evidence type="ECO:0000256" key="3">
    <source>
        <dbReference type="ARBA" id="ARBA00007353"/>
    </source>
</evidence>
<dbReference type="PANTHER" id="PTHR30616:SF2">
    <property type="entry name" value="PURINE NUCLEOSIDE PHOSPHORYLASE LACC1"/>
    <property type="match status" value="1"/>
</dbReference>
<dbReference type="Pfam" id="PF02578">
    <property type="entry name" value="Cu-oxidase_4"/>
    <property type="match status" value="1"/>
</dbReference>
<evidence type="ECO:0000256" key="2">
    <source>
        <dbReference type="ARBA" id="ARBA00003215"/>
    </source>
</evidence>
<keyword evidence="6" id="KW-0378">Hydrolase</keyword>
<dbReference type="GO" id="GO:0005507">
    <property type="term" value="F:copper ion binding"/>
    <property type="evidence" value="ECO:0007669"/>
    <property type="project" value="TreeGrafter"/>
</dbReference>
<comment type="catalytic activity">
    <reaction evidence="1">
        <text>inosine + phosphate = alpha-D-ribose 1-phosphate + hypoxanthine</text>
        <dbReference type="Rhea" id="RHEA:27646"/>
        <dbReference type="ChEBI" id="CHEBI:17368"/>
        <dbReference type="ChEBI" id="CHEBI:17596"/>
        <dbReference type="ChEBI" id="CHEBI:43474"/>
        <dbReference type="ChEBI" id="CHEBI:57720"/>
        <dbReference type="EC" id="2.4.2.1"/>
    </reaction>
    <physiologicalReaction direction="left-to-right" evidence="1">
        <dbReference type="Rhea" id="RHEA:27647"/>
    </physiologicalReaction>
</comment>
<dbReference type="GO" id="GO:0017061">
    <property type="term" value="F:S-methyl-5-thioadenosine phosphorylase activity"/>
    <property type="evidence" value="ECO:0007669"/>
    <property type="project" value="UniProtKB-EC"/>
</dbReference>